<proteinExistence type="inferred from homology"/>
<dbReference type="GO" id="GO:0016787">
    <property type="term" value="F:hydrolase activity"/>
    <property type="evidence" value="ECO:0007669"/>
    <property type="project" value="UniProtKB-KW"/>
</dbReference>
<keyword evidence="4" id="KW-0732">Signal</keyword>
<feature type="signal peptide" evidence="4">
    <location>
        <begin position="1"/>
        <end position="24"/>
    </location>
</feature>
<dbReference type="InterPro" id="IPR024607">
    <property type="entry name" value="Sulfatase_CS"/>
</dbReference>
<dbReference type="InterPro" id="IPR052701">
    <property type="entry name" value="GAG_Ulvan_Degrading_Sulfatases"/>
</dbReference>
<feature type="chain" id="PRO_5043523854" evidence="4">
    <location>
        <begin position="25"/>
        <end position="461"/>
    </location>
</feature>
<dbReference type="PROSITE" id="PS00523">
    <property type="entry name" value="SULFATASE_1"/>
    <property type="match status" value="1"/>
</dbReference>
<dbReference type="InterPro" id="IPR000917">
    <property type="entry name" value="Sulfatase_N"/>
</dbReference>
<keyword evidence="2" id="KW-0378">Hydrolase</keyword>
<evidence type="ECO:0000313" key="6">
    <source>
        <dbReference type="EMBL" id="BDS05141.1"/>
    </source>
</evidence>
<reference evidence="6" key="1">
    <citation type="submission" date="2024-07" db="EMBL/GenBank/DDBJ databases">
        <title>Complete genome sequence of Verrucomicrobiaceae bacterium NT6N.</title>
        <authorList>
            <person name="Huang C."/>
            <person name="Takami H."/>
            <person name="Hamasaki K."/>
        </authorList>
    </citation>
    <scope>NUCLEOTIDE SEQUENCE</scope>
    <source>
        <strain evidence="6">NT6N</strain>
    </source>
</reference>
<dbReference type="PANTHER" id="PTHR43751:SF3">
    <property type="entry name" value="SULFATASE N-TERMINAL DOMAIN-CONTAINING PROTEIN"/>
    <property type="match status" value="1"/>
</dbReference>
<feature type="domain" description="Sulfatase N-terminal" evidence="5">
    <location>
        <begin position="28"/>
        <end position="342"/>
    </location>
</feature>
<dbReference type="PANTHER" id="PTHR43751">
    <property type="entry name" value="SULFATASE"/>
    <property type="match status" value="1"/>
</dbReference>
<accession>A0AAT9FGN8</accession>
<dbReference type="CDD" id="cd16145">
    <property type="entry name" value="ARS_like"/>
    <property type="match status" value="1"/>
</dbReference>
<gene>
    <name evidence="6" type="primary">aslA_1</name>
    <name evidence="6" type="ORF">NT6N_01810</name>
</gene>
<comment type="similarity">
    <text evidence="1">Belongs to the sulfatase family.</text>
</comment>
<dbReference type="AlphaFoldDB" id="A0AAT9FGN8"/>
<evidence type="ECO:0000259" key="5">
    <source>
        <dbReference type="Pfam" id="PF00884"/>
    </source>
</evidence>
<organism evidence="6">
    <name type="scientific">Oceaniferula spumae</name>
    <dbReference type="NCBI Taxonomy" id="2979115"/>
    <lineage>
        <taxon>Bacteria</taxon>
        <taxon>Pseudomonadati</taxon>
        <taxon>Verrucomicrobiota</taxon>
        <taxon>Verrucomicrobiia</taxon>
        <taxon>Verrucomicrobiales</taxon>
        <taxon>Verrucomicrobiaceae</taxon>
        <taxon>Oceaniferula</taxon>
    </lineage>
</organism>
<sequence length="461" mass="50778">MFDLKSICIQLVVIATMVTASASAADKPNIVYIMVDDAGIGDFSNYGGKHIKTPVMDRMAKEGMQFNQAYSGNAVCGPTRCVLMTGLHPGHALRRANQSKHGLLPTPKGTVTVASMLKKAGYATGGFGKWGLGNEGTSGVPENQGFDLWYGYYDQKHAHNYYPEFLVQNSKKVMLPKNANGKKGDYTHYLVVEQTLKFIEDHKDEPFFCYAAWTPPHGSFVIPTDDPSLKHYEDKPWGQTIKNYAGMVSLLDQGVGQILAKLKELGIEENTLVIYTSDNGANGQFIKPLQSTGGLRGKKRSLYEGGIRAPMVARWPGKIKAGTKSDLLTSHVDLMATAADIAKTEAPAKTDGISILPTLLGKDQKQQHKFLYFEIYEGAFQQCVRMGQWKGYRRGTKDPLEIYDLSKDPSESENIAADHPDIAKEIDAIMTAEHTPSPHYTTPEHAKMGKAKKKKKEKAAK</sequence>
<evidence type="ECO:0000256" key="4">
    <source>
        <dbReference type="SAM" id="SignalP"/>
    </source>
</evidence>
<dbReference type="SUPFAM" id="SSF53649">
    <property type="entry name" value="Alkaline phosphatase-like"/>
    <property type="match status" value="1"/>
</dbReference>
<feature type="region of interest" description="Disordered" evidence="3">
    <location>
        <begin position="434"/>
        <end position="461"/>
    </location>
</feature>
<dbReference type="Pfam" id="PF00884">
    <property type="entry name" value="Sulfatase"/>
    <property type="match status" value="1"/>
</dbReference>
<evidence type="ECO:0000256" key="1">
    <source>
        <dbReference type="ARBA" id="ARBA00008779"/>
    </source>
</evidence>
<feature type="compositionally biased region" description="Basic residues" evidence="3">
    <location>
        <begin position="448"/>
        <end position="461"/>
    </location>
</feature>
<name>A0AAT9FGN8_9BACT</name>
<dbReference type="KEGG" id="osu:NT6N_01810"/>
<dbReference type="Gene3D" id="3.40.720.10">
    <property type="entry name" value="Alkaline Phosphatase, subunit A"/>
    <property type="match status" value="1"/>
</dbReference>
<dbReference type="EMBL" id="AP026866">
    <property type="protein sequence ID" value="BDS05141.1"/>
    <property type="molecule type" value="Genomic_DNA"/>
</dbReference>
<dbReference type="Gene3D" id="3.30.1120.10">
    <property type="match status" value="1"/>
</dbReference>
<evidence type="ECO:0000256" key="3">
    <source>
        <dbReference type="SAM" id="MobiDB-lite"/>
    </source>
</evidence>
<evidence type="ECO:0000256" key="2">
    <source>
        <dbReference type="ARBA" id="ARBA00022801"/>
    </source>
</evidence>
<protein>
    <submittedName>
        <fullName evidence="6">N-acetylgalactosamine-6-sulfatase</fullName>
    </submittedName>
</protein>
<dbReference type="InterPro" id="IPR017850">
    <property type="entry name" value="Alkaline_phosphatase_core_sf"/>
</dbReference>